<dbReference type="InterPro" id="IPR006867">
    <property type="entry name" value="DUF632"/>
</dbReference>
<name>A0A9R1R2U2_TRITD</name>
<keyword evidence="4" id="KW-1185">Reference proteome</keyword>
<dbReference type="AlphaFoldDB" id="A0A9R1R2U2"/>
<gene>
    <name evidence="3" type="ORF">TRITD_2Av1G025660</name>
</gene>
<feature type="domain" description="DUF630" evidence="2">
    <location>
        <begin position="1"/>
        <end position="59"/>
    </location>
</feature>
<organism evidence="3 4">
    <name type="scientific">Triticum turgidum subsp. durum</name>
    <name type="common">Durum wheat</name>
    <name type="synonym">Triticum durum</name>
    <dbReference type="NCBI Taxonomy" id="4567"/>
    <lineage>
        <taxon>Eukaryota</taxon>
        <taxon>Viridiplantae</taxon>
        <taxon>Streptophyta</taxon>
        <taxon>Embryophyta</taxon>
        <taxon>Tracheophyta</taxon>
        <taxon>Spermatophyta</taxon>
        <taxon>Magnoliopsida</taxon>
        <taxon>Liliopsida</taxon>
        <taxon>Poales</taxon>
        <taxon>Poaceae</taxon>
        <taxon>BOP clade</taxon>
        <taxon>Pooideae</taxon>
        <taxon>Triticodae</taxon>
        <taxon>Triticeae</taxon>
        <taxon>Triticinae</taxon>
        <taxon>Triticum</taxon>
    </lineage>
</organism>
<feature type="domain" description="DUF632" evidence="1">
    <location>
        <begin position="202"/>
        <end position="346"/>
    </location>
</feature>
<dbReference type="InterPro" id="IPR006868">
    <property type="entry name" value="DUF630"/>
</dbReference>
<proteinExistence type="predicted"/>
<dbReference type="Pfam" id="PF04783">
    <property type="entry name" value="DUF630"/>
    <property type="match status" value="1"/>
</dbReference>
<accession>A0A9R1R2U2</accession>
<dbReference type="Gramene" id="TRITD2Av1G025660.1">
    <property type="protein sequence ID" value="TRITD2Av1G025660.1"/>
    <property type="gene ID" value="TRITD2Av1G025660"/>
</dbReference>
<dbReference type="PANTHER" id="PTHR21450:SF30">
    <property type="entry name" value="OS07G0686500 PROTEIN"/>
    <property type="match status" value="1"/>
</dbReference>
<dbReference type="Proteomes" id="UP000324705">
    <property type="component" value="Chromosome 2A"/>
</dbReference>
<dbReference type="PANTHER" id="PTHR21450">
    <property type="entry name" value="PROTEIN ALTERED PHOSPHATE STARVATION RESPONSE 1"/>
    <property type="match status" value="1"/>
</dbReference>
<protein>
    <recommendedName>
        <fullName evidence="5">DUF632 domain-containing protein</fullName>
    </recommendedName>
</protein>
<dbReference type="OMA" id="NAKCDSA"/>
<evidence type="ECO:0000259" key="1">
    <source>
        <dbReference type="Pfam" id="PF04782"/>
    </source>
</evidence>
<dbReference type="EMBL" id="LT934113">
    <property type="protein sequence ID" value="VAH26230.1"/>
    <property type="molecule type" value="Genomic_DNA"/>
</dbReference>
<feature type="domain" description="DUF632" evidence="1">
    <location>
        <begin position="92"/>
        <end position="175"/>
    </location>
</feature>
<evidence type="ECO:0008006" key="5">
    <source>
        <dbReference type="Google" id="ProtNLM"/>
    </source>
</evidence>
<sequence length="420" mass="46819">MGVASSMIEDDKVLVLCQERKRFVREALDGRCALACAHHDYIVSLRDTGSLLRNCFEGEKSPAAANKEGHVADSEDGFDNPSTETVAQAQIFFFAAAHGSKASKFLATFLVCCREEVSIPKPPPQAEIKYLTWHRSVSSQLSPSKNPPRTILVVHTSTLDRLYAWETKLYDEVKLRGLLPFGNAKCDSAFRPIAPSAGSMMRNLDELIESLTMIWATMLQCHRHQHGIIKSLSSSCKLQIPFDSDSHCQTVALLSAELGKLRLNLQNWISSHKAYLRSINLWLHKCMKPLRKRKSSRKQNAAAVDVSLAECAVAPMFAAGETWMKLLDDLPTEDLEEAIECLVAGISRLLPRRLDQRLDETVKDGEAEQEVPRDDAAADLRSILVVFVEKLEAFSEVSVQKYLDLQRGVGAAKDRLVREA</sequence>
<evidence type="ECO:0000313" key="3">
    <source>
        <dbReference type="EMBL" id="VAH26230.1"/>
    </source>
</evidence>
<dbReference type="Pfam" id="PF04782">
    <property type="entry name" value="DUF632"/>
    <property type="match status" value="2"/>
</dbReference>
<evidence type="ECO:0000259" key="2">
    <source>
        <dbReference type="Pfam" id="PF04783"/>
    </source>
</evidence>
<evidence type="ECO:0000313" key="4">
    <source>
        <dbReference type="Proteomes" id="UP000324705"/>
    </source>
</evidence>
<reference evidence="3 4" key="1">
    <citation type="submission" date="2017-09" db="EMBL/GenBank/DDBJ databases">
        <authorList>
            <consortium name="International Durum Wheat Genome Sequencing Consortium (IDWGSC)"/>
            <person name="Milanesi L."/>
        </authorList>
    </citation>
    <scope>NUCLEOTIDE SEQUENCE [LARGE SCALE GENOMIC DNA]</scope>
    <source>
        <strain evidence="4">cv. Svevo</strain>
    </source>
</reference>